<keyword evidence="1" id="KW-0540">Nuclease</keyword>
<dbReference type="Proteomes" id="UP001056634">
    <property type="component" value="Segment"/>
</dbReference>
<proteinExistence type="predicted"/>
<sequence length="117" mass="13837">MKKRKWRRPEEPEHDDLGRRIRIHTKFFGDLKDRLSEAQNWRCCHCGGRLNEDPEGRPNYGRYGATYEHVVRFADGGADSEENFVIAHQICNMERDLALIVVRNHEAPRQLHQRTRA</sequence>
<keyword evidence="1" id="KW-0255">Endonuclease</keyword>
<evidence type="ECO:0000313" key="1">
    <source>
        <dbReference type="EMBL" id="UTC28901.1"/>
    </source>
</evidence>
<dbReference type="Gene3D" id="1.10.30.50">
    <property type="match status" value="1"/>
</dbReference>
<dbReference type="GO" id="GO:0004519">
    <property type="term" value="F:endonuclease activity"/>
    <property type="evidence" value="ECO:0007669"/>
    <property type="project" value="UniProtKB-KW"/>
</dbReference>
<reference evidence="1" key="1">
    <citation type="submission" date="2022-04" db="EMBL/GenBank/DDBJ databases">
        <authorList>
            <person name="Friedrich I."/>
            <person name="Schneider D."/>
            <person name="Poehlein A."/>
            <person name="Hertel R."/>
            <person name="Daniel R."/>
        </authorList>
    </citation>
    <scope>NUCLEOTIDE SEQUENCE</scope>
</reference>
<name>A0A9E7N2Y0_9CAUD</name>
<organism evidence="1 2">
    <name type="scientific">Brevundimonas phage vB_BpoS-Marchewka</name>
    <dbReference type="NCBI Taxonomy" id="2948604"/>
    <lineage>
        <taxon>Viruses</taxon>
        <taxon>Duplodnaviria</taxon>
        <taxon>Heunggongvirae</taxon>
        <taxon>Uroviricota</taxon>
        <taxon>Caudoviricetes</taxon>
        <taxon>Jeanschmidtviridae</taxon>
        <taxon>Marchewkavirus</taxon>
        <taxon>Marchewkavirus marchewka</taxon>
    </lineage>
</organism>
<keyword evidence="2" id="KW-1185">Reference proteome</keyword>
<gene>
    <name evidence="1" type="ORF">MARCHEWKA_03890</name>
</gene>
<dbReference type="EMBL" id="ON529851">
    <property type="protein sequence ID" value="UTC28901.1"/>
    <property type="molecule type" value="Genomic_DNA"/>
</dbReference>
<accession>A0A9E7N2Y0</accession>
<keyword evidence="1" id="KW-0378">Hydrolase</keyword>
<evidence type="ECO:0000313" key="2">
    <source>
        <dbReference type="Proteomes" id="UP001056634"/>
    </source>
</evidence>
<protein>
    <submittedName>
        <fullName evidence="1">Endonuclease</fullName>
    </submittedName>
</protein>